<dbReference type="InterPro" id="IPR003538">
    <property type="entry name" value="TonB"/>
</dbReference>
<feature type="compositionally biased region" description="Low complexity" evidence="11">
    <location>
        <begin position="115"/>
        <end position="127"/>
    </location>
</feature>
<reference evidence="13 14" key="1">
    <citation type="submission" date="2015-11" db="EMBL/GenBank/DDBJ databases">
        <authorList>
            <person name="Sahl J."/>
            <person name="Wagner D."/>
            <person name="Keim P."/>
        </authorList>
    </citation>
    <scope>NUCLEOTIDE SEQUENCE [LARGE SCALE GENOMIC DNA]</scope>
    <source>
        <strain evidence="13 14">BDU18</strain>
    </source>
</reference>
<keyword evidence="7 10" id="KW-0653">Protein transport</keyword>
<feature type="compositionally biased region" description="Low complexity" evidence="11">
    <location>
        <begin position="167"/>
        <end position="180"/>
    </location>
</feature>
<dbReference type="EMBL" id="LNJQ01000004">
    <property type="protein sequence ID" value="KWZ38173.1"/>
    <property type="molecule type" value="Genomic_DNA"/>
</dbReference>
<evidence type="ECO:0000256" key="11">
    <source>
        <dbReference type="SAM" id="MobiDB-lite"/>
    </source>
</evidence>
<feature type="domain" description="TonB C-terminal" evidence="12">
    <location>
        <begin position="192"/>
        <end position="282"/>
    </location>
</feature>
<evidence type="ECO:0000256" key="9">
    <source>
        <dbReference type="ARBA" id="ARBA00023136"/>
    </source>
</evidence>
<proteinExistence type="inferred from homology"/>
<dbReference type="PANTHER" id="PTHR33446">
    <property type="entry name" value="PROTEIN TONB-RELATED"/>
    <property type="match status" value="1"/>
</dbReference>
<feature type="compositionally biased region" description="Low complexity" evidence="11">
    <location>
        <begin position="135"/>
        <end position="160"/>
    </location>
</feature>
<sequence>MTISVQTAFFPDIARPQDEAASFAPIPARRGAHAGTAVSVALHGAALAALWALHAHAPQPPARERAIELTIAQPAPARTLVAPQPAPAPVHASREPANAPVKRAAPPPVRRSEPARPAAPRSAEPAARPAPPANAPAATAAATPAAAAAQPAPAAQATSALPPPAPSAASTPAASRPSPAVVGMSGIPSDYAAKVLERIDRYAADSYPRAARLRRDEGRVGYRLTLDPDGRVQHVEIVSSGNGELDAAAREAIRAAAPFPKPPDLGASAYRLAGAIVYQLTD</sequence>
<keyword evidence="3 10" id="KW-0813">Transport</keyword>
<evidence type="ECO:0000256" key="4">
    <source>
        <dbReference type="ARBA" id="ARBA00022475"/>
    </source>
</evidence>
<dbReference type="Gene3D" id="3.30.1150.10">
    <property type="match status" value="1"/>
</dbReference>
<evidence type="ECO:0000256" key="8">
    <source>
        <dbReference type="ARBA" id="ARBA00022989"/>
    </source>
</evidence>
<comment type="function">
    <text evidence="10">Interacts with outer membrane receptor proteins that carry out high-affinity binding and energy dependent uptake into the periplasmic space of specific substrates. It could act to transduce energy from the cytoplasmic membrane to specific energy-requiring processes in the outer membrane, resulting in the release into the periplasm of ligands bound by these outer membrane proteins.</text>
</comment>
<organism evidence="13 14">
    <name type="scientific">Burkholderia savannae</name>
    <dbReference type="NCBI Taxonomy" id="1637837"/>
    <lineage>
        <taxon>Bacteria</taxon>
        <taxon>Pseudomonadati</taxon>
        <taxon>Pseudomonadota</taxon>
        <taxon>Betaproteobacteria</taxon>
        <taxon>Burkholderiales</taxon>
        <taxon>Burkholderiaceae</taxon>
        <taxon>Burkholderia</taxon>
        <taxon>pseudomallei group</taxon>
    </lineage>
</organism>
<dbReference type="InterPro" id="IPR006260">
    <property type="entry name" value="TonB/TolA_C"/>
</dbReference>
<evidence type="ECO:0000256" key="10">
    <source>
        <dbReference type="RuleBase" id="RU362123"/>
    </source>
</evidence>
<dbReference type="PRINTS" id="PR01374">
    <property type="entry name" value="TONBPROTEIN"/>
</dbReference>
<dbReference type="PROSITE" id="PS52015">
    <property type="entry name" value="TONB_CTD"/>
    <property type="match status" value="1"/>
</dbReference>
<dbReference type="InterPro" id="IPR051045">
    <property type="entry name" value="TonB-dependent_transducer"/>
</dbReference>
<evidence type="ECO:0000256" key="2">
    <source>
        <dbReference type="ARBA" id="ARBA00006555"/>
    </source>
</evidence>
<dbReference type="RefSeq" id="WP_060356203.1">
    <property type="nucleotide sequence ID" value="NZ_LNJQ01000004.1"/>
</dbReference>
<keyword evidence="6" id="KW-0812">Transmembrane</keyword>
<dbReference type="InterPro" id="IPR037682">
    <property type="entry name" value="TonB_C"/>
</dbReference>
<keyword evidence="8" id="KW-1133">Transmembrane helix</keyword>
<dbReference type="Proteomes" id="UP000070255">
    <property type="component" value="Unassembled WGS sequence"/>
</dbReference>
<evidence type="ECO:0000256" key="6">
    <source>
        <dbReference type="ARBA" id="ARBA00022692"/>
    </source>
</evidence>
<gene>
    <name evidence="13" type="ORF">WS72_25185</name>
</gene>
<evidence type="ECO:0000259" key="12">
    <source>
        <dbReference type="PROSITE" id="PS52015"/>
    </source>
</evidence>
<protein>
    <recommendedName>
        <fullName evidence="10">Protein TonB</fullName>
    </recommendedName>
</protein>
<name>A0ABR5T4L9_9BURK</name>
<evidence type="ECO:0000256" key="3">
    <source>
        <dbReference type="ARBA" id="ARBA00022448"/>
    </source>
</evidence>
<feature type="region of interest" description="Disordered" evidence="11">
    <location>
        <begin position="81"/>
        <end position="184"/>
    </location>
</feature>
<evidence type="ECO:0000313" key="13">
    <source>
        <dbReference type="EMBL" id="KWZ38173.1"/>
    </source>
</evidence>
<evidence type="ECO:0000256" key="5">
    <source>
        <dbReference type="ARBA" id="ARBA00022519"/>
    </source>
</evidence>
<evidence type="ECO:0000256" key="1">
    <source>
        <dbReference type="ARBA" id="ARBA00004383"/>
    </source>
</evidence>
<keyword evidence="5 10" id="KW-0997">Cell inner membrane</keyword>
<dbReference type="NCBIfam" id="TIGR01352">
    <property type="entry name" value="tonB_Cterm"/>
    <property type="match status" value="1"/>
</dbReference>
<dbReference type="SUPFAM" id="SSF74653">
    <property type="entry name" value="TolA/TonB C-terminal domain"/>
    <property type="match status" value="1"/>
</dbReference>
<comment type="caution">
    <text evidence="13">The sequence shown here is derived from an EMBL/GenBank/DDBJ whole genome shotgun (WGS) entry which is preliminary data.</text>
</comment>
<keyword evidence="14" id="KW-1185">Reference proteome</keyword>
<evidence type="ECO:0000313" key="14">
    <source>
        <dbReference type="Proteomes" id="UP000070255"/>
    </source>
</evidence>
<keyword evidence="10" id="KW-0735">Signal-anchor</keyword>
<keyword evidence="9" id="KW-0472">Membrane</keyword>
<dbReference type="PANTHER" id="PTHR33446:SF2">
    <property type="entry name" value="PROTEIN TONB"/>
    <property type="match status" value="1"/>
</dbReference>
<dbReference type="Pfam" id="PF03544">
    <property type="entry name" value="TonB_C"/>
    <property type="match status" value="1"/>
</dbReference>
<evidence type="ECO:0000256" key="7">
    <source>
        <dbReference type="ARBA" id="ARBA00022927"/>
    </source>
</evidence>
<comment type="similarity">
    <text evidence="2 10">Belongs to the TonB family.</text>
</comment>
<keyword evidence="4 10" id="KW-1003">Cell membrane</keyword>
<comment type="subcellular location">
    <subcellularLocation>
        <location evidence="1 10">Cell inner membrane</location>
        <topology evidence="1 10">Single-pass membrane protein</topology>
        <orientation evidence="1 10">Periplasmic side</orientation>
    </subcellularLocation>
</comment>
<accession>A0ABR5T4L9</accession>